<comment type="caution">
    <text evidence="5">The sequence shown here is derived from an EMBL/GenBank/DDBJ whole genome shotgun (WGS) entry which is preliminary data.</text>
</comment>
<dbReference type="InterPro" id="IPR017900">
    <property type="entry name" value="4Fe4S_Fe_S_CS"/>
</dbReference>
<dbReference type="PANTHER" id="PTHR43193:SF2">
    <property type="entry name" value="POLYFERREDOXIN PROTEIN FWDF"/>
    <property type="match status" value="1"/>
</dbReference>
<name>A0A139JWP1_BACUN</name>
<feature type="domain" description="4Fe-4S ferredoxin-type" evidence="4">
    <location>
        <begin position="2"/>
        <end position="32"/>
    </location>
</feature>
<sequence>MGKDNISRFDHCYGCGVCVAVCPVKIISFKENEMGFYSPCIENQEKCINCGLCLKICAFNHEEVSNDSEKDSRAYAAHSNNEIVRQRCSSGGIGFEIGKIMIEQGYKACGVRYNPELRRAEHFIAETLEEFQPSVGSKYIPSFSAEAFSRINKKEKNFVTGTPCQIDSFRRMIRHFKVEDNFVLMDFFCHGVPSLLLWNKYLSEVESRIGQSTFISWRNKTTGWHDSWAMCADADADSLDWHNSYNLNIREKKSLYQSRMTEGDLFYKIFLGNYCLNECCYKDCKYKLCHSAADIRIGDLWGKTYAGENKGTSAVLSFTSKGTEIIEELSSTSCSFEQILPSVATEGQMARPANSPWVKSFIFNSLKSKISLESIADRWCRIYQLSIIPKRAFNKFKRIIRNKS</sequence>
<dbReference type="Pfam" id="PF04432">
    <property type="entry name" value="FrhB_FdhB_C"/>
    <property type="match status" value="1"/>
</dbReference>
<evidence type="ECO:0000256" key="3">
    <source>
        <dbReference type="ARBA" id="ARBA00023014"/>
    </source>
</evidence>
<dbReference type="InterPro" id="IPR017896">
    <property type="entry name" value="4Fe4S_Fe-S-bd"/>
</dbReference>
<dbReference type="PROSITE" id="PS00198">
    <property type="entry name" value="4FE4S_FER_1"/>
    <property type="match status" value="1"/>
</dbReference>
<feature type="domain" description="4Fe-4S ferredoxin-type" evidence="4">
    <location>
        <begin position="37"/>
        <end position="67"/>
    </location>
</feature>
<evidence type="ECO:0000313" key="6">
    <source>
        <dbReference type="Proteomes" id="UP000462376"/>
    </source>
</evidence>
<proteinExistence type="predicted"/>
<reference evidence="5 6" key="1">
    <citation type="journal article" date="2019" name="Nat. Med.">
        <title>A library of human gut bacterial isolates paired with longitudinal multiomics data enables mechanistic microbiome research.</title>
        <authorList>
            <person name="Poyet M."/>
            <person name="Groussin M."/>
            <person name="Gibbons S.M."/>
            <person name="Avila-Pacheco J."/>
            <person name="Jiang X."/>
            <person name="Kearney S.M."/>
            <person name="Perrotta A.R."/>
            <person name="Berdy B."/>
            <person name="Zhao S."/>
            <person name="Lieberman T.D."/>
            <person name="Swanson P.K."/>
            <person name="Smith M."/>
            <person name="Roesemann S."/>
            <person name="Alexander J.E."/>
            <person name="Rich S.A."/>
            <person name="Livny J."/>
            <person name="Vlamakis H."/>
            <person name="Clish C."/>
            <person name="Bullock K."/>
            <person name="Deik A."/>
            <person name="Scott J."/>
            <person name="Pierce K.A."/>
            <person name="Xavier R.J."/>
            <person name="Alm E.J."/>
        </authorList>
    </citation>
    <scope>NUCLEOTIDE SEQUENCE [LARGE SCALE GENOMIC DNA]</scope>
    <source>
        <strain evidence="5 6">BIOML-A5</strain>
    </source>
</reference>
<protein>
    <submittedName>
        <fullName evidence="5">4Fe-4S dicluster domain-containing protein</fullName>
    </submittedName>
</protein>
<dbReference type="GO" id="GO:0051536">
    <property type="term" value="F:iron-sulfur cluster binding"/>
    <property type="evidence" value="ECO:0007669"/>
    <property type="project" value="UniProtKB-KW"/>
</dbReference>
<keyword evidence="3" id="KW-0411">Iron-sulfur</keyword>
<dbReference type="GO" id="GO:0046872">
    <property type="term" value="F:metal ion binding"/>
    <property type="evidence" value="ECO:0007669"/>
    <property type="project" value="UniProtKB-KW"/>
</dbReference>
<dbReference type="PROSITE" id="PS51379">
    <property type="entry name" value="4FE4S_FER_2"/>
    <property type="match status" value="2"/>
</dbReference>
<keyword evidence="1" id="KW-0479">Metal-binding</keyword>
<keyword evidence="2" id="KW-0408">Iron</keyword>
<accession>A0A139JWP1</accession>
<dbReference type="Gene3D" id="3.30.70.20">
    <property type="match status" value="1"/>
</dbReference>
<dbReference type="InterPro" id="IPR007525">
    <property type="entry name" value="FrhB_FdhB_C"/>
</dbReference>
<dbReference type="InterPro" id="IPR052977">
    <property type="entry name" value="Polyferredoxin-like_ET"/>
</dbReference>
<evidence type="ECO:0000313" key="5">
    <source>
        <dbReference type="EMBL" id="KAB4231161.1"/>
    </source>
</evidence>
<dbReference type="PANTHER" id="PTHR43193">
    <property type="match status" value="1"/>
</dbReference>
<evidence type="ECO:0000256" key="2">
    <source>
        <dbReference type="ARBA" id="ARBA00023004"/>
    </source>
</evidence>
<evidence type="ECO:0000256" key="1">
    <source>
        <dbReference type="ARBA" id="ARBA00022723"/>
    </source>
</evidence>
<organism evidence="5 6">
    <name type="scientific">Bacteroides uniformis</name>
    <dbReference type="NCBI Taxonomy" id="820"/>
    <lineage>
        <taxon>Bacteria</taxon>
        <taxon>Pseudomonadati</taxon>
        <taxon>Bacteroidota</taxon>
        <taxon>Bacteroidia</taxon>
        <taxon>Bacteroidales</taxon>
        <taxon>Bacteroidaceae</taxon>
        <taxon>Bacteroides</taxon>
    </lineage>
</organism>
<dbReference type="Pfam" id="PF12838">
    <property type="entry name" value="Fer4_7"/>
    <property type="match status" value="1"/>
</dbReference>
<dbReference type="SUPFAM" id="SSF54862">
    <property type="entry name" value="4Fe-4S ferredoxins"/>
    <property type="match status" value="1"/>
</dbReference>
<dbReference type="EMBL" id="WCTL01000022">
    <property type="protein sequence ID" value="KAB4231161.1"/>
    <property type="molecule type" value="Genomic_DNA"/>
</dbReference>
<dbReference type="AlphaFoldDB" id="A0A139JWP1"/>
<evidence type="ECO:0000259" key="4">
    <source>
        <dbReference type="PROSITE" id="PS51379"/>
    </source>
</evidence>
<dbReference type="RefSeq" id="WP_061412640.1">
    <property type="nucleotide sequence ID" value="NZ_JAHONI010000001.1"/>
</dbReference>
<gene>
    <name evidence="5" type="ORF">GAP47_18340</name>
</gene>
<dbReference type="Proteomes" id="UP000462376">
    <property type="component" value="Unassembled WGS sequence"/>
</dbReference>